<protein>
    <submittedName>
        <fullName evidence="1">Uncharacterized protein</fullName>
    </submittedName>
</protein>
<name>A0A9P4QYY6_9PLEO</name>
<dbReference type="EMBL" id="ML996157">
    <property type="protein sequence ID" value="KAF2733747.1"/>
    <property type="molecule type" value="Genomic_DNA"/>
</dbReference>
<proteinExistence type="predicted"/>
<sequence length="123" mass="13975">MYELGHTPGPGTTRLIHSHPLPRTEDRAGLQWPPRSADQDILGYTVRRRQYTHSTSRGRLSSNITIPGARELHPDDAEYGLVRGGLRHRVPRELGMEPEMQAVSIELHSHVPLLLCLWVRDDD</sequence>
<reference evidence="1" key="1">
    <citation type="journal article" date="2020" name="Stud. Mycol.">
        <title>101 Dothideomycetes genomes: a test case for predicting lifestyles and emergence of pathogens.</title>
        <authorList>
            <person name="Haridas S."/>
            <person name="Albert R."/>
            <person name="Binder M."/>
            <person name="Bloem J."/>
            <person name="Labutti K."/>
            <person name="Salamov A."/>
            <person name="Andreopoulos B."/>
            <person name="Baker S."/>
            <person name="Barry K."/>
            <person name="Bills G."/>
            <person name="Bluhm B."/>
            <person name="Cannon C."/>
            <person name="Castanera R."/>
            <person name="Culley D."/>
            <person name="Daum C."/>
            <person name="Ezra D."/>
            <person name="Gonzalez J."/>
            <person name="Henrissat B."/>
            <person name="Kuo A."/>
            <person name="Liang C."/>
            <person name="Lipzen A."/>
            <person name="Lutzoni F."/>
            <person name="Magnuson J."/>
            <person name="Mondo S."/>
            <person name="Nolan M."/>
            <person name="Ohm R."/>
            <person name="Pangilinan J."/>
            <person name="Park H.-J."/>
            <person name="Ramirez L."/>
            <person name="Alfaro M."/>
            <person name="Sun H."/>
            <person name="Tritt A."/>
            <person name="Yoshinaga Y."/>
            <person name="Zwiers L.-H."/>
            <person name="Turgeon B."/>
            <person name="Goodwin S."/>
            <person name="Spatafora J."/>
            <person name="Crous P."/>
            <person name="Grigoriev I."/>
        </authorList>
    </citation>
    <scope>NUCLEOTIDE SEQUENCE</scope>
    <source>
        <strain evidence="1">CBS 125425</strain>
    </source>
</reference>
<dbReference type="AlphaFoldDB" id="A0A9P4QYY6"/>
<organism evidence="1 2">
    <name type="scientific">Polyplosphaeria fusca</name>
    <dbReference type="NCBI Taxonomy" id="682080"/>
    <lineage>
        <taxon>Eukaryota</taxon>
        <taxon>Fungi</taxon>
        <taxon>Dikarya</taxon>
        <taxon>Ascomycota</taxon>
        <taxon>Pezizomycotina</taxon>
        <taxon>Dothideomycetes</taxon>
        <taxon>Pleosporomycetidae</taxon>
        <taxon>Pleosporales</taxon>
        <taxon>Tetraplosphaeriaceae</taxon>
        <taxon>Polyplosphaeria</taxon>
    </lineage>
</organism>
<comment type="caution">
    <text evidence="1">The sequence shown here is derived from an EMBL/GenBank/DDBJ whole genome shotgun (WGS) entry which is preliminary data.</text>
</comment>
<dbReference type="Proteomes" id="UP000799444">
    <property type="component" value="Unassembled WGS sequence"/>
</dbReference>
<gene>
    <name evidence="1" type="ORF">EJ04DRAFT_513004</name>
</gene>
<evidence type="ECO:0000313" key="1">
    <source>
        <dbReference type="EMBL" id="KAF2733747.1"/>
    </source>
</evidence>
<keyword evidence="2" id="KW-1185">Reference proteome</keyword>
<accession>A0A9P4QYY6</accession>
<evidence type="ECO:0000313" key="2">
    <source>
        <dbReference type="Proteomes" id="UP000799444"/>
    </source>
</evidence>